<evidence type="ECO:0008006" key="4">
    <source>
        <dbReference type="Google" id="ProtNLM"/>
    </source>
</evidence>
<sequence length="383" mass="40226">MKLPLLPLLALLAAPVVAAEAPDYRKPESWLCRPGAADPCSGDASVSRVAADAVVTLDILPAAKKPKIDCFYVYPTVSTDPGPNSDMVADPAEKTVALAQATPFRQACRLFAPLYRQVTLAALRDRLMGKGDGGDRAMAYADVKAAWDDYLKHDNKGRGVALIGHSQGSGVLKALIANEIEGKPVARQMIAAYLAGTNVLVPQGADVGGDFKATPLCRAADQTGCALAWVSFRDTMAVPPASLFGRPPASAPAGMAVACTNPAALAGGRATLRPLMVNRTGIVDNGTPVPKWAKGRNIYTPFVALPGLLTGECMARDNANVLSIGINADPADPRTDTINGDVMIGGQIIAAWGLHLIDMQVVMEDLVALAQNQGATWLRQNRK</sequence>
<evidence type="ECO:0000256" key="1">
    <source>
        <dbReference type="SAM" id="SignalP"/>
    </source>
</evidence>
<gene>
    <name evidence="2" type="ORF">CHU93_09610</name>
</gene>
<dbReference type="InterPro" id="IPR021440">
    <property type="entry name" value="DUF3089"/>
</dbReference>
<feature type="signal peptide" evidence="1">
    <location>
        <begin position="1"/>
        <end position="18"/>
    </location>
</feature>
<feature type="chain" id="PRO_5012220121" description="Lysophospholipase" evidence="1">
    <location>
        <begin position="19"/>
        <end position="383"/>
    </location>
</feature>
<evidence type="ECO:0000313" key="3">
    <source>
        <dbReference type="Proteomes" id="UP000216991"/>
    </source>
</evidence>
<reference evidence="2 3" key="1">
    <citation type="submission" date="2017-07" db="EMBL/GenBank/DDBJ databases">
        <title>Sandarakinorhabdus cyanobacteriorum sp. nov., a novel bacterium isolated from cyanobacterial aggregates in a eutrophic lake.</title>
        <authorList>
            <person name="Cai H."/>
        </authorList>
    </citation>
    <scope>NUCLEOTIDE SEQUENCE [LARGE SCALE GENOMIC DNA]</scope>
    <source>
        <strain evidence="2 3">TH057</strain>
    </source>
</reference>
<accession>A0A255YG13</accession>
<dbReference type="OrthoDB" id="9794645at2"/>
<comment type="caution">
    <text evidence="2">The sequence shown here is derived from an EMBL/GenBank/DDBJ whole genome shotgun (WGS) entry which is preliminary data.</text>
</comment>
<dbReference type="Pfam" id="PF11288">
    <property type="entry name" value="DUF3089"/>
    <property type="match status" value="1"/>
</dbReference>
<dbReference type="RefSeq" id="WP_094473860.1">
    <property type="nucleotide sequence ID" value="NZ_NOXT01000111.1"/>
</dbReference>
<protein>
    <recommendedName>
        <fullName evidence="4">Lysophospholipase</fullName>
    </recommendedName>
</protein>
<evidence type="ECO:0000313" key="2">
    <source>
        <dbReference type="EMBL" id="OYQ28212.1"/>
    </source>
</evidence>
<organism evidence="2 3">
    <name type="scientific">Sandarakinorhabdus cyanobacteriorum</name>
    <dbReference type="NCBI Taxonomy" id="1981098"/>
    <lineage>
        <taxon>Bacteria</taxon>
        <taxon>Pseudomonadati</taxon>
        <taxon>Pseudomonadota</taxon>
        <taxon>Alphaproteobacteria</taxon>
        <taxon>Sphingomonadales</taxon>
        <taxon>Sphingosinicellaceae</taxon>
        <taxon>Sandarakinorhabdus</taxon>
    </lineage>
</organism>
<dbReference type="AlphaFoldDB" id="A0A255YG13"/>
<name>A0A255YG13_9SPHN</name>
<dbReference type="Proteomes" id="UP000216991">
    <property type="component" value="Unassembled WGS sequence"/>
</dbReference>
<keyword evidence="1" id="KW-0732">Signal</keyword>
<dbReference type="EMBL" id="NOXT01000111">
    <property type="protein sequence ID" value="OYQ28212.1"/>
    <property type="molecule type" value="Genomic_DNA"/>
</dbReference>
<proteinExistence type="predicted"/>
<keyword evidence="3" id="KW-1185">Reference proteome</keyword>